<dbReference type="InterPro" id="IPR012358">
    <property type="entry name" value="EndopolyPtase_N1"/>
</dbReference>
<sequence>MLSLFVLSLACATSAVPLAEQWPLNDVSGPVGNSGLESGSRGLTGRFLHITDLHPDSHYKAGTAVGKGSCHRGEGQAKYYGSEGTDCDSPLSLINETFRWIETHLKDEIDFVVWTGDSARHDNDEKIPRTEDEVAELNRMVANKFVDVFHNGANPSIPIVPTIGNNDIMPHNIMKIGPNRWTKHFLEIWNKFVPEAQRHTFVEGGWFTSEVIPNRLAVISLNTMYLYDSNNAVDGCYDSSEPGYEHMEWLRVQLKILRERGMKAILIGHVPPARSGAKRNWDETCWQKYTLWTHQYRDVIVGSLYGHMNVDHFMLQDTHKLKILDESVGETGGSVSVNKRTDYLVSLRDQWSKMPSPPDGLAGDHFYAEDAEDAAGDDDDDNEDEAHEVDTAGSKKKKKQKKKKEKKFLKKIGGPWAERYSVSFVSPSVVPNYFPTLRVFEYNISGLEDATTWEEAQPLDLISEENPDDVEVNKKKKKKKKKKPDFEMPEPPSSSAPPGPAYSNQPLTWLGYTQYFANLTRINEQETTRFEAEADTNSKEDVFTYEVEYDTKSDKLYKLKDLTVRSIFHLASRLAETNLDAETSDDRAATQKKDKNKVWNTFVRRAFVGFLHDDDLDGLVD</sequence>
<comment type="function">
    <text evidence="12">Catalyzes the hydrolysis of inorganic polyphosphate (polyP) chains of many hundreds of phosphate residues into shorter lengths.</text>
</comment>
<feature type="chain" id="PRO_5012702238" description="Endopolyphosphatase" evidence="14">
    <location>
        <begin position="16"/>
        <end position="621"/>
    </location>
</feature>
<feature type="compositionally biased region" description="Basic residues" evidence="13">
    <location>
        <begin position="474"/>
        <end position="483"/>
    </location>
</feature>
<feature type="compositionally biased region" description="Acidic residues" evidence="13">
    <location>
        <begin position="372"/>
        <end position="387"/>
    </location>
</feature>
<dbReference type="GO" id="GO:0004309">
    <property type="term" value="F:exopolyphosphatase activity"/>
    <property type="evidence" value="ECO:0007669"/>
    <property type="project" value="EnsemblFungi"/>
</dbReference>
<evidence type="ECO:0000313" key="16">
    <source>
        <dbReference type="EMBL" id="OJJ49764.1"/>
    </source>
</evidence>
<evidence type="ECO:0000256" key="9">
    <source>
        <dbReference type="ARBA" id="ARBA00022989"/>
    </source>
</evidence>
<dbReference type="STRING" id="1073090.A0A1L9SRL8"/>
<evidence type="ECO:0000313" key="17">
    <source>
        <dbReference type="Proteomes" id="UP000184188"/>
    </source>
</evidence>
<evidence type="ECO:0000256" key="14">
    <source>
        <dbReference type="SAM" id="SignalP"/>
    </source>
</evidence>
<evidence type="ECO:0000256" key="2">
    <source>
        <dbReference type="ARBA" id="ARBA00010399"/>
    </source>
</evidence>
<dbReference type="GO" id="GO:0005634">
    <property type="term" value="C:nucleus"/>
    <property type="evidence" value="ECO:0007669"/>
    <property type="project" value="EnsemblFungi"/>
</dbReference>
<keyword evidence="6" id="KW-0812">Transmembrane</keyword>
<feature type="region of interest" description="Disordered" evidence="13">
    <location>
        <begin position="372"/>
        <end position="406"/>
    </location>
</feature>
<dbReference type="GO" id="GO:0006798">
    <property type="term" value="P:polyphosphate catabolic process"/>
    <property type="evidence" value="ECO:0007669"/>
    <property type="project" value="EnsemblFungi"/>
</dbReference>
<comment type="catalytic activity">
    <reaction evidence="12">
        <text>[phosphate](n+1) + n H2O = (n+1) phosphate + n H(+)</text>
        <dbReference type="Rhea" id="RHEA:22452"/>
        <dbReference type="Rhea" id="RHEA-COMP:14280"/>
        <dbReference type="ChEBI" id="CHEBI:15377"/>
        <dbReference type="ChEBI" id="CHEBI:15378"/>
        <dbReference type="ChEBI" id="CHEBI:16838"/>
        <dbReference type="ChEBI" id="CHEBI:43474"/>
        <dbReference type="EC" id="3.6.1.10"/>
    </reaction>
</comment>
<keyword evidence="11" id="KW-0325">Glycoprotein</keyword>
<dbReference type="OrthoDB" id="348678at2759"/>
<dbReference type="PIRSF" id="PIRSF027093">
    <property type="entry name" value="EndopolyPtase_N1"/>
    <property type="match status" value="1"/>
</dbReference>
<dbReference type="GeneID" id="34616815"/>
<evidence type="ECO:0000256" key="4">
    <source>
        <dbReference type="ARBA" id="ARBA00014458"/>
    </source>
</evidence>
<keyword evidence="9" id="KW-1133">Transmembrane helix</keyword>
<dbReference type="InterPro" id="IPR004843">
    <property type="entry name" value="Calcineurin-like_PHP"/>
</dbReference>
<dbReference type="GO" id="GO:0008081">
    <property type="term" value="F:phosphoric diester hydrolase activity"/>
    <property type="evidence" value="ECO:0007669"/>
    <property type="project" value="TreeGrafter"/>
</dbReference>
<evidence type="ECO:0000256" key="1">
    <source>
        <dbReference type="ARBA" id="ARBA00004576"/>
    </source>
</evidence>
<evidence type="ECO:0000256" key="3">
    <source>
        <dbReference type="ARBA" id="ARBA00012459"/>
    </source>
</evidence>
<dbReference type="SUPFAM" id="SSF56300">
    <property type="entry name" value="Metallo-dependent phosphatases"/>
    <property type="match status" value="1"/>
</dbReference>
<dbReference type="Proteomes" id="UP000184188">
    <property type="component" value="Unassembled WGS sequence"/>
</dbReference>
<evidence type="ECO:0000256" key="12">
    <source>
        <dbReference type="PIRNR" id="PIRNR027093"/>
    </source>
</evidence>
<reference evidence="17" key="1">
    <citation type="journal article" date="2017" name="Genome Biol.">
        <title>Comparative genomics reveals high biological diversity and specific adaptations in the industrially and medically important fungal genus Aspergillus.</title>
        <authorList>
            <person name="de Vries R.P."/>
            <person name="Riley R."/>
            <person name="Wiebenga A."/>
            <person name="Aguilar-Osorio G."/>
            <person name="Amillis S."/>
            <person name="Uchima C.A."/>
            <person name="Anderluh G."/>
            <person name="Asadollahi M."/>
            <person name="Askin M."/>
            <person name="Barry K."/>
            <person name="Battaglia E."/>
            <person name="Bayram O."/>
            <person name="Benocci T."/>
            <person name="Braus-Stromeyer S.A."/>
            <person name="Caldana C."/>
            <person name="Canovas D."/>
            <person name="Cerqueira G.C."/>
            <person name="Chen F."/>
            <person name="Chen W."/>
            <person name="Choi C."/>
            <person name="Clum A."/>
            <person name="Dos Santos R.A."/>
            <person name="Damasio A.R."/>
            <person name="Diallinas G."/>
            <person name="Emri T."/>
            <person name="Fekete E."/>
            <person name="Flipphi M."/>
            <person name="Freyberg S."/>
            <person name="Gallo A."/>
            <person name="Gournas C."/>
            <person name="Habgood R."/>
            <person name="Hainaut M."/>
            <person name="Harispe M.L."/>
            <person name="Henrissat B."/>
            <person name="Hilden K.S."/>
            <person name="Hope R."/>
            <person name="Hossain A."/>
            <person name="Karabika E."/>
            <person name="Karaffa L."/>
            <person name="Karanyi Z."/>
            <person name="Krasevec N."/>
            <person name="Kuo A."/>
            <person name="Kusch H."/>
            <person name="LaButti K."/>
            <person name="Lagendijk E.L."/>
            <person name="Lapidus A."/>
            <person name="Levasseur A."/>
            <person name="Lindquist E."/>
            <person name="Lipzen A."/>
            <person name="Logrieco A.F."/>
            <person name="MacCabe A."/>
            <person name="Maekelae M.R."/>
            <person name="Malavazi I."/>
            <person name="Melin P."/>
            <person name="Meyer V."/>
            <person name="Mielnichuk N."/>
            <person name="Miskei M."/>
            <person name="Molnar A.P."/>
            <person name="Mule G."/>
            <person name="Ngan C.Y."/>
            <person name="Orejas M."/>
            <person name="Orosz E."/>
            <person name="Ouedraogo J.P."/>
            <person name="Overkamp K.M."/>
            <person name="Park H.-S."/>
            <person name="Perrone G."/>
            <person name="Piumi F."/>
            <person name="Punt P.J."/>
            <person name="Ram A.F."/>
            <person name="Ramon A."/>
            <person name="Rauscher S."/>
            <person name="Record E."/>
            <person name="Riano-Pachon D.M."/>
            <person name="Robert V."/>
            <person name="Roehrig J."/>
            <person name="Ruller R."/>
            <person name="Salamov A."/>
            <person name="Salih N.S."/>
            <person name="Samson R.A."/>
            <person name="Sandor E."/>
            <person name="Sanguinetti M."/>
            <person name="Schuetze T."/>
            <person name="Sepcic K."/>
            <person name="Shelest E."/>
            <person name="Sherlock G."/>
            <person name="Sophianopoulou V."/>
            <person name="Squina F.M."/>
            <person name="Sun H."/>
            <person name="Susca A."/>
            <person name="Todd R.B."/>
            <person name="Tsang A."/>
            <person name="Unkles S.E."/>
            <person name="van de Wiele N."/>
            <person name="van Rossen-Uffink D."/>
            <person name="Oliveira J.V."/>
            <person name="Vesth T.C."/>
            <person name="Visser J."/>
            <person name="Yu J.-H."/>
            <person name="Zhou M."/>
            <person name="Andersen M.R."/>
            <person name="Archer D.B."/>
            <person name="Baker S.E."/>
            <person name="Benoit I."/>
            <person name="Brakhage A.A."/>
            <person name="Braus G.H."/>
            <person name="Fischer R."/>
            <person name="Frisvad J.C."/>
            <person name="Goldman G.H."/>
            <person name="Houbraken J."/>
            <person name="Oakley B."/>
            <person name="Pocsi I."/>
            <person name="Scazzocchio C."/>
            <person name="Seiboth B."/>
            <person name="vanKuyk P.A."/>
            <person name="Wortman J."/>
            <person name="Dyer P.S."/>
            <person name="Grigoriev I.V."/>
        </authorList>
    </citation>
    <scope>NUCLEOTIDE SEQUENCE [LARGE SCALE GENOMIC DNA]</scope>
    <source>
        <strain evidence="17">CBS 506.65</strain>
    </source>
</reference>
<evidence type="ECO:0000256" key="5">
    <source>
        <dbReference type="ARBA" id="ARBA00022554"/>
    </source>
</evidence>
<dbReference type="InterPro" id="IPR029052">
    <property type="entry name" value="Metallo-depent_PP-like"/>
</dbReference>
<evidence type="ECO:0000256" key="8">
    <source>
        <dbReference type="ARBA" id="ARBA00022968"/>
    </source>
</evidence>
<evidence type="ECO:0000256" key="6">
    <source>
        <dbReference type="ARBA" id="ARBA00022692"/>
    </source>
</evidence>
<keyword evidence="17" id="KW-1185">Reference proteome</keyword>
<organism evidence="16 17">
    <name type="scientific">Penicilliopsis zonata CBS 506.65</name>
    <dbReference type="NCBI Taxonomy" id="1073090"/>
    <lineage>
        <taxon>Eukaryota</taxon>
        <taxon>Fungi</taxon>
        <taxon>Dikarya</taxon>
        <taxon>Ascomycota</taxon>
        <taxon>Pezizomycotina</taxon>
        <taxon>Eurotiomycetes</taxon>
        <taxon>Eurotiomycetidae</taxon>
        <taxon>Eurotiales</taxon>
        <taxon>Aspergillaceae</taxon>
        <taxon>Penicilliopsis</taxon>
    </lineage>
</organism>
<feature type="compositionally biased region" description="Pro residues" evidence="13">
    <location>
        <begin position="489"/>
        <end position="500"/>
    </location>
</feature>
<keyword evidence="10 12" id="KW-0472">Membrane</keyword>
<comment type="similarity">
    <text evidence="2">Belongs to the endopolyphosphatase PPN1 family.</text>
</comment>
<gene>
    <name evidence="16" type="ORF">ASPZODRAFT_89234</name>
</gene>
<dbReference type="RefSeq" id="XP_022584274.1">
    <property type="nucleotide sequence ID" value="XM_022730351.1"/>
</dbReference>
<comment type="subcellular location">
    <subcellularLocation>
        <location evidence="1">Vacuole membrane</location>
        <topology evidence="1">Single-pass type II membrane protein</topology>
    </subcellularLocation>
</comment>
<keyword evidence="14" id="KW-0732">Signal</keyword>
<dbReference type="EC" id="3.6.1.10" evidence="3 12"/>
<dbReference type="EMBL" id="KV878337">
    <property type="protein sequence ID" value="OJJ49764.1"/>
    <property type="molecule type" value="Genomic_DNA"/>
</dbReference>
<dbReference type="PANTHER" id="PTHR10340:SF55">
    <property type="entry name" value="ENDOPOLYPHOSPHATASE"/>
    <property type="match status" value="1"/>
</dbReference>
<dbReference type="Gene3D" id="3.60.21.10">
    <property type="match status" value="1"/>
</dbReference>
<feature type="signal peptide" evidence="14">
    <location>
        <begin position="1"/>
        <end position="15"/>
    </location>
</feature>
<feature type="region of interest" description="Disordered" evidence="13">
    <location>
        <begin position="458"/>
        <end position="502"/>
    </location>
</feature>
<evidence type="ECO:0000256" key="7">
    <source>
        <dbReference type="ARBA" id="ARBA00022801"/>
    </source>
</evidence>
<dbReference type="GO" id="GO:0000329">
    <property type="term" value="C:fungal-type vacuole membrane"/>
    <property type="evidence" value="ECO:0007669"/>
    <property type="project" value="EnsemblFungi"/>
</dbReference>
<feature type="compositionally biased region" description="Basic residues" evidence="13">
    <location>
        <begin position="394"/>
        <end position="406"/>
    </location>
</feature>
<dbReference type="GO" id="GO:0000298">
    <property type="term" value="F:endopolyphosphatase activity"/>
    <property type="evidence" value="ECO:0007669"/>
    <property type="project" value="UniProtKB-EC"/>
</dbReference>
<evidence type="ECO:0000256" key="13">
    <source>
        <dbReference type="SAM" id="MobiDB-lite"/>
    </source>
</evidence>
<feature type="domain" description="Calcineurin-like phosphoesterase" evidence="15">
    <location>
        <begin position="46"/>
        <end position="287"/>
    </location>
</feature>
<keyword evidence="8" id="KW-0735">Signal-anchor</keyword>
<keyword evidence="5 12" id="KW-0926">Vacuole</keyword>
<evidence type="ECO:0000259" key="15">
    <source>
        <dbReference type="Pfam" id="PF00149"/>
    </source>
</evidence>
<dbReference type="Pfam" id="PF00149">
    <property type="entry name" value="Metallophos"/>
    <property type="match status" value="1"/>
</dbReference>
<accession>A0A1L9SRL8</accession>
<dbReference type="GO" id="GO:0005829">
    <property type="term" value="C:cytosol"/>
    <property type="evidence" value="ECO:0007669"/>
    <property type="project" value="EnsemblFungi"/>
</dbReference>
<protein>
    <recommendedName>
        <fullName evidence="4 12">Endopolyphosphatase</fullName>
        <ecNumber evidence="3 12">3.6.1.10</ecNumber>
    </recommendedName>
</protein>
<dbReference type="PANTHER" id="PTHR10340">
    <property type="entry name" value="SPHINGOMYELIN PHOSPHODIESTERASE"/>
    <property type="match status" value="1"/>
</dbReference>
<proteinExistence type="inferred from homology"/>
<evidence type="ECO:0000256" key="10">
    <source>
        <dbReference type="ARBA" id="ARBA00023136"/>
    </source>
</evidence>
<dbReference type="VEuPathDB" id="FungiDB:ASPZODRAFT_89234"/>
<dbReference type="FunFam" id="3.60.21.10:FF:000082">
    <property type="entry name" value="Endopolyphosphatase"/>
    <property type="match status" value="1"/>
</dbReference>
<dbReference type="CDD" id="cd00842">
    <property type="entry name" value="MPP_ASMase"/>
    <property type="match status" value="1"/>
</dbReference>
<dbReference type="AlphaFoldDB" id="A0A1L9SRL8"/>
<dbReference type="InterPro" id="IPR041805">
    <property type="entry name" value="ASMase/PPN1_MPP"/>
</dbReference>
<name>A0A1L9SRL8_9EURO</name>
<evidence type="ECO:0000256" key="11">
    <source>
        <dbReference type="ARBA" id="ARBA00023180"/>
    </source>
</evidence>
<keyword evidence="7 12" id="KW-0378">Hydrolase</keyword>